<dbReference type="EMBL" id="KE145371">
    <property type="protein sequence ID" value="EPE25954.1"/>
    <property type="molecule type" value="Genomic_DNA"/>
</dbReference>
<keyword evidence="2" id="KW-1185">Reference proteome</keyword>
<evidence type="ECO:0000313" key="1">
    <source>
        <dbReference type="EMBL" id="EPE25954.1"/>
    </source>
</evidence>
<name>S3CL52_GLAL2</name>
<gene>
    <name evidence="1" type="ORF">GLAREA_01866</name>
</gene>
<dbReference type="RefSeq" id="XP_008087273.1">
    <property type="nucleotide sequence ID" value="XM_008089082.1"/>
</dbReference>
<dbReference type="Proteomes" id="UP000016922">
    <property type="component" value="Unassembled WGS sequence"/>
</dbReference>
<evidence type="ECO:0000313" key="2">
    <source>
        <dbReference type="Proteomes" id="UP000016922"/>
    </source>
</evidence>
<proteinExistence type="predicted"/>
<dbReference type="AlphaFoldDB" id="S3CL52"/>
<dbReference type="HOGENOM" id="CLU_2427208_0_0_1"/>
<dbReference type="GeneID" id="19460924"/>
<protein>
    <submittedName>
        <fullName evidence="1">Uncharacterized protein</fullName>
    </submittedName>
</protein>
<dbReference type="KEGG" id="glz:GLAREA_01866"/>
<sequence length="91" mass="10043">MLMFWRKAVLGQERVVDGGGGWLSQGRKKPRDSPLYERWYELRVSEAAARGSPLGNFEAAFLWSGPSQFGDKIPTSSVSPGLIARKDMVAS</sequence>
<accession>S3CL52</accession>
<organism evidence="1 2">
    <name type="scientific">Glarea lozoyensis (strain ATCC 20868 / MF5171)</name>
    <dbReference type="NCBI Taxonomy" id="1116229"/>
    <lineage>
        <taxon>Eukaryota</taxon>
        <taxon>Fungi</taxon>
        <taxon>Dikarya</taxon>
        <taxon>Ascomycota</taxon>
        <taxon>Pezizomycotina</taxon>
        <taxon>Leotiomycetes</taxon>
        <taxon>Helotiales</taxon>
        <taxon>Helotiaceae</taxon>
        <taxon>Glarea</taxon>
    </lineage>
</organism>
<reference evidence="1 2" key="1">
    <citation type="journal article" date="2013" name="BMC Genomics">
        <title>Genomics-driven discovery of the pneumocandin biosynthetic gene cluster in the fungus Glarea lozoyensis.</title>
        <authorList>
            <person name="Chen L."/>
            <person name="Yue Q."/>
            <person name="Zhang X."/>
            <person name="Xiang M."/>
            <person name="Wang C."/>
            <person name="Li S."/>
            <person name="Che Y."/>
            <person name="Ortiz-Lopez F.J."/>
            <person name="Bills G.F."/>
            <person name="Liu X."/>
            <person name="An Z."/>
        </authorList>
    </citation>
    <scope>NUCLEOTIDE SEQUENCE [LARGE SCALE GENOMIC DNA]</scope>
    <source>
        <strain evidence="2">ATCC 20868 / MF5171</strain>
    </source>
</reference>